<dbReference type="SMART" id="SM01340">
    <property type="entry name" value="DNA_mis_repair"/>
    <property type="match status" value="1"/>
</dbReference>
<dbReference type="GO" id="GO:0005524">
    <property type="term" value="F:ATP binding"/>
    <property type="evidence" value="ECO:0007669"/>
    <property type="project" value="InterPro"/>
</dbReference>
<dbReference type="FunFam" id="3.30.230.10:FF:000030">
    <property type="entry name" value="PMS1 homolog 1, mismatch repair system component"/>
    <property type="match status" value="1"/>
</dbReference>
<comment type="similarity">
    <text evidence="1">Belongs to the DNA mismatch repair MutL/HexB family.</text>
</comment>
<name>A0AAU9WT46_9CNID</name>
<evidence type="ECO:0000256" key="1">
    <source>
        <dbReference type="ARBA" id="ARBA00006082"/>
    </source>
</evidence>
<feature type="compositionally biased region" description="Polar residues" evidence="3">
    <location>
        <begin position="448"/>
        <end position="471"/>
    </location>
</feature>
<dbReference type="PANTHER" id="PTHR10073">
    <property type="entry name" value="DNA MISMATCH REPAIR PROTEIN MLH, PMS, MUTL"/>
    <property type="match status" value="1"/>
</dbReference>
<dbReference type="FunFam" id="3.30.565.10:FF:000017">
    <property type="entry name" value="PMS1 homolog 1, mismatch repair system component"/>
    <property type="match status" value="1"/>
</dbReference>
<dbReference type="SUPFAM" id="SSF55874">
    <property type="entry name" value="ATPase domain of HSP90 chaperone/DNA topoisomerase II/histidine kinase"/>
    <property type="match status" value="1"/>
</dbReference>
<dbReference type="Gene3D" id="3.30.230.10">
    <property type="match status" value="1"/>
</dbReference>
<organism evidence="5 6">
    <name type="scientific">Pocillopora meandrina</name>
    <dbReference type="NCBI Taxonomy" id="46732"/>
    <lineage>
        <taxon>Eukaryota</taxon>
        <taxon>Metazoa</taxon>
        <taxon>Cnidaria</taxon>
        <taxon>Anthozoa</taxon>
        <taxon>Hexacorallia</taxon>
        <taxon>Scleractinia</taxon>
        <taxon>Astrocoeniina</taxon>
        <taxon>Pocilloporidae</taxon>
        <taxon>Pocillopora</taxon>
    </lineage>
</organism>
<keyword evidence="2" id="KW-0227">DNA damage</keyword>
<feature type="region of interest" description="Disordered" evidence="3">
    <location>
        <begin position="712"/>
        <end position="733"/>
    </location>
</feature>
<dbReference type="EMBL" id="CALNXJ010000020">
    <property type="protein sequence ID" value="CAH3124645.1"/>
    <property type="molecule type" value="Genomic_DNA"/>
</dbReference>
<dbReference type="GO" id="GO:0140664">
    <property type="term" value="F:ATP-dependent DNA damage sensor activity"/>
    <property type="evidence" value="ECO:0007669"/>
    <property type="project" value="InterPro"/>
</dbReference>
<protein>
    <recommendedName>
        <fullName evidence="4">DNA mismatch repair protein S5 domain-containing protein</fullName>
    </recommendedName>
</protein>
<feature type="region of interest" description="Disordered" evidence="3">
    <location>
        <begin position="560"/>
        <end position="580"/>
    </location>
</feature>
<dbReference type="InterPro" id="IPR036890">
    <property type="entry name" value="HATPase_C_sf"/>
</dbReference>
<gene>
    <name evidence="5" type="ORF">PMEA_00011415</name>
</gene>
<evidence type="ECO:0000256" key="3">
    <source>
        <dbReference type="SAM" id="MobiDB-lite"/>
    </source>
</evidence>
<dbReference type="SUPFAM" id="SSF54211">
    <property type="entry name" value="Ribosomal protein S5 domain 2-like"/>
    <property type="match status" value="1"/>
</dbReference>
<dbReference type="NCBIfam" id="TIGR00585">
    <property type="entry name" value="mutl"/>
    <property type="match status" value="1"/>
</dbReference>
<dbReference type="InterPro" id="IPR038973">
    <property type="entry name" value="MutL/Mlh/Pms-like"/>
</dbReference>
<dbReference type="InterPro" id="IPR020568">
    <property type="entry name" value="Ribosomal_Su5_D2-typ_SF"/>
</dbReference>
<dbReference type="AlphaFoldDB" id="A0AAU9WT46"/>
<dbReference type="Gene3D" id="3.30.565.10">
    <property type="entry name" value="Histidine kinase-like ATPase, C-terminal domain"/>
    <property type="match status" value="1"/>
</dbReference>
<dbReference type="GO" id="GO:0030983">
    <property type="term" value="F:mismatched DNA binding"/>
    <property type="evidence" value="ECO:0007669"/>
    <property type="project" value="InterPro"/>
</dbReference>
<dbReference type="PROSITE" id="PS00058">
    <property type="entry name" value="DNA_MISMATCH_REPAIR_1"/>
    <property type="match status" value="1"/>
</dbReference>
<keyword evidence="6" id="KW-1185">Reference proteome</keyword>
<sequence length="1008" mass="112256">MNLLPSSTIRLIASSQVITSVSSVVKELIENSLDAGASSIEIKLDGWGLERIEVRDNGCGVKPDDAPYLAKPHYTSKILTDDDLKSLQTYGFRGEALASLSSVSNLSILTKTEFEEVGMLYTLEHDGKIVATKPKPTTTGTTVTAANLFKNLPVRKQFSSNTKKCKEELKRVEDLVMAYAIICPSLRIILRHNKAVVWQKSKVADERTALLTVFGTSLLAQMGSVEYHDKEESGIHILGYLPRPGSDMEVTGRAVNDRCFIFFNGRPVYMKQISQLIKQYYNRQVTVASNRYPVAFLSITIPPEGLDVNLEPNKTSVMLTNQDELMTVLTKLLDEFYSEENNTLPSCDVALENRIVATDKLGDITNTCSMNGEIRTKTSGDARAINNQQGMSVQLDSNVVHDNMQNKEQDIDNNHSKLANIFDTTGNRIPTSTSSKEKDLLLEESSCHEPTNQSNQGKDALKSSTQSTENGESVDDVPVLCLFSPLQKNSGILNNKDSFQSNILPSKALCESLSDKTLAEMNESVNNIDKTLFNSFKEIPGNTAESGGIEVAERNSVLNNANGNKSVPFAKTTRSENGPDAANKEKLLEKQQELSGNKSLTSAAASSPSERNLFSLSLDDLFEDSDLDTTGPLDDVFSAKKSTQQNLTLTLNNERTTCGEEISKGHSFEGTKVQYTDKQWSMGGGIVDKLGNPVQPVSLVTPGPLRTLSLKRTPLPHLRKRKHSSEQDRSRLSLSSKKIKKMPEITNQPLINKVMSPNPLQRKLLYKKKEVQFSLGDLKNLAKRRAKVASYLEDHFNTDHLIGRLDPWGVWLMQKGKDLVCVNQYRVQEQLLFQRLMACHSLPKERLDHPVILNERSVGGPDCWRMLCNLSVNCDPPDTTRWIDDGRLTANGFDICLKNDVESGETKVELHRISTSIPFYGVPDLVEVLEFICQKDGGDSNSLSKFRPFKVIHYLQGEAVRVARSLSSRMNRSEVDELLSRMDKEIPLDLRKCVHDRPFFLTIAQIPE</sequence>
<dbReference type="InterPro" id="IPR014721">
    <property type="entry name" value="Ribsml_uS5_D2-typ_fold_subgr"/>
</dbReference>
<comment type="caution">
    <text evidence="5">The sequence shown here is derived from an EMBL/GenBank/DDBJ whole genome shotgun (WGS) entry which is preliminary data.</text>
</comment>
<dbReference type="GO" id="GO:0006298">
    <property type="term" value="P:mismatch repair"/>
    <property type="evidence" value="ECO:0007669"/>
    <property type="project" value="InterPro"/>
</dbReference>
<evidence type="ECO:0000259" key="4">
    <source>
        <dbReference type="SMART" id="SM01340"/>
    </source>
</evidence>
<feature type="domain" description="DNA mismatch repair protein S5" evidence="4">
    <location>
        <begin position="210"/>
        <end position="338"/>
    </location>
</feature>
<dbReference type="InterPro" id="IPR014762">
    <property type="entry name" value="DNA_mismatch_repair_CS"/>
</dbReference>
<dbReference type="PANTHER" id="PTHR10073:SF54">
    <property type="entry name" value="PMS1 PROTEIN HOMOLOG 1"/>
    <property type="match status" value="1"/>
</dbReference>
<reference evidence="5 6" key="1">
    <citation type="submission" date="2022-05" db="EMBL/GenBank/DDBJ databases">
        <authorList>
            <consortium name="Genoscope - CEA"/>
            <person name="William W."/>
        </authorList>
    </citation>
    <scope>NUCLEOTIDE SEQUENCE [LARGE SCALE GENOMIC DNA]</scope>
</reference>
<evidence type="ECO:0000313" key="6">
    <source>
        <dbReference type="Proteomes" id="UP001159428"/>
    </source>
</evidence>
<evidence type="ECO:0000256" key="2">
    <source>
        <dbReference type="ARBA" id="ARBA00022763"/>
    </source>
</evidence>
<accession>A0AAU9WT46</accession>
<dbReference type="InterPro" id="IPR002099">
    <property type="entry name" value="MutL/Mlh/PMS"/>
</dbReference>
<dbReference type="InterPro" id="IPR013507">
    <property type="entry name" value="DNA_mismatch_S5_2-like"/>
</dbReference>
<evidence type="ECO:0000313" key="5">
    <source>
        <dbReference type="EMBL" id="CAH3124645.1"/>
    </source>
</evidence>
<dbReference type="CDD" id="cd16926">
    <property type="entry name" value="HATPase_MutL-MLH-PMS-like"/>
    <property type="match status" value="1"/>
</dbReference>
<proteinExistence type="inferred from homology"/>
<dbReference type="GO" id="GO:0032389">
    <property type="term" value="C:MutLalpha complex"/>
    <property type="evidence" value="ECO:0007669"/>
    <property type="project" value="TreeGrafter"/>
</dbReference>
<feature type="region of interest" description="Disordered" evidence="3">
    <location>
        <begin position="444"/>
        <end position="472"/>
    </location>
</feature>
<dbReference type="Pfam" id="PF13589">
    <property type="entry name" value="HATPase_c_3"/>
    <property type="match status" value="1"/>
</dbReference>
<dbReference type="Pfam" id="PF01119">
    <property type="entry name" value="DNA_mis_repair"/>
    <property type="match status" value="1"/>
</dbReference>
<dbReference type="Proteomes" id="UP001159428">
    <property type="component" value="Unassembled WGS sequence"/>
</dbReference>
<dbReference type="GO" id="GO:0016887">
    <property type="term" value="F:ATP hydrolysis activity"/>
    <property type="evidence" value="ECO:0007669"/>
    <property type="project" value="InterPro"/>
</dbReference>